<dbReference type="Pfam" id="PF00550">
    <property type="entry name" value="PP-binding"/>
    <property type="match status" value="2"/>
</dbReference>
<accession>A0ABR9HDQ5</accession>
<feature type="domain" description="Carrier" evidence="5">
    <location>
        <begin position="1996"/>
        <end position="2071"/>
    </location>
</feature>
<dbReference type="InterPro" id="IPR020845">
    <property type="entry name" value="AMP-binding_CS"/>
</dbReference>
<dbReference type="Pfam" id="PF00501">
    <property type="entry name" value="AMP-binding"/>
    <property type="match status" value="1"/>
</dbReference>
<comment type="cofactor">
    <cofactor evidence="1">
        <name>pantetheine 4'-phosphate</name>
        <dbReference type="ChEBI" id="CHEBI:47942"/>
    </cofactor>
</comment>
<dbReference type="Proteomes" id="UP000598217">
    <property type="component" value="Unassembled WGS sequence"/>
</dbReference>
<comment type="caution">
    <text evidence="6">The sequence shown here is derived from an EMBL/GenBank/DDBJ whole genome shotgun (WGS) entry which is preliminary data.</text>
</comment>
<dbReference type="SUPFAM" id="SSF52777">
    <property type="entry name" value="CoA-dependent acyltransferases"/>
    <property type="match status" value="6"/>
</dbReference>
<dbReference type="PANTHER" id="PTHR45527:SF1">
    <property type="entry name" value="FATTY ACID SYNTHASE"/>
    <property type="match status" value="1"/>
</dbReference>
<reference evidence="6 7" key="1">
    <citation type="submission" date="2020-10" db="EMBL/GenBank/DDBJ databases">
        <title>Sequencing the genomes of 1000 actinobacteria strains.</title>
        <authorList>
            <person name="Klenk H.-P."/>
        </authorList>
    </citation>
    <scope>NUCLEOTIDE SEQUENCE [LARGE SCALE GENOMIC DNA]</scope>
    <source>
        <strain evidence="6 7">DSM 45157</strain>
    </source>
</reference>
<feature type="compositionally biased region" description="Basic and acidic residues" evidence="4">
    <location>
        <begin position="959"/>
        <end position="996"/>
    </location>
</feature>
<dbReference type="InterPro" id="IPR045851">
    <property type="entry name" value="AMP-bd_C_sf"/>
</dbReference>
<protein>
    <submittedName>
        <fullName evidence="6">Amino acid adenylation domain-containing protein/non-ribosomal peptide synthase protein (TIGR01720 family)</fullName>
    </submittedName>
</protein>
<dbReference type="NCBIfam" id="TIGR01733">
    <property type="entry name" value="AA-adenyl-dom"/>
    <property type="match status" value="1"/>
</dbReference>
<sequence>MSVADTASRGDDTEEGPDSVRAVPLTEEQVGLLAHDGADPDLASYDVPLALDLRGDLDVDALERALALVMERHPLLNAYVVHSPRLELRLRPGNAPRMERRSGVGTDAVSLLAEAGGPIDLETGVSRTLLFQHAPDHHTLLLLVHHVVIDGESVAILLRDVIAAYEHGEVPGPPPADFADYVTAREAEAEAAGDDVRLREFWRDRLSDADVAVDLPLDTPGGSPTRWANVEVEIGPGTRERMRELSRTRRVGTAAILLGAYLRALSTYARQDVPAAGVPFGMRGDPRFEATVGYFVRTLLVRSPETEGTAGEYVTRVQRELARVVDHSSLPFPRVRELTRAAGAAGEEPFNCAFVLQNWADTSAAADQGVTVRGLRVHWRQDIHAPGLGTLTLELYESHTGVRGRLKYDAALITEPTAEAIAEHLVTLVEQIVDTPDRAVRDLDGIGPGARAVLDRLSETDRTVPDTDVDALLRERVSARPDATAVEFGDRSLTYGELDARVDAIASGLAAAGVEPGDRVGVLLPRSEDTVAALLGIVRGGAAYVPLDPDHPKDRGAHIVASSGMRFVLVTDATAAVCPDGPRPLHLDDLGWGEADPGGVPSPDAALHVLYTSGSTGVPKGVRLSHRALVTDILAAIRHFGVGPDDTVLLKAPLTFDVSAHEMLVALLSGACLVVAPPDAERDTDLLAETLQRHGVTLTHLVPAQLRLLVESGGLAGNTSLRAVVSTGETLPNDLRAAFEAVHPARLHNAYGPTETSYSTVFSWDRGDTSFWTRRADVPIGAPFDNVRCHVLDERRRPLPPGAPGELWISGGTVSDGYVGDPERTADRYVTLGLGRGPERCYATGDLVRLLPNGALAHLGRLDDQVKINGNRVELGEVRAALVGIDGVLDAAVHTVPHDHGGSRIVAHVVTDHPADTRALREAAGLALPAHMVPSRFVLVPSIPLLANGKTDRRALEEIARSVERDPPEEATRTAEEAPREPSRQPLPDGRRREEATGAPALPVLREIWDELLGEGSDEDQFYEVGGDSILAMQLVSRLRRAGYGIGARDIARHPVRSDLAAFLDAGPSPSEGAVAAPSPGEAPRREPGTELAPVQSWFFRHVRTDRHQWNQSVLLDLAGPVDTGHLRLALQAVVAAHPALSARFEPAGPDGFRMVPGRPFAAEPPREVLWEREVRDERELDRALEEAEASLDPFAGTHVRALLVRSHDGREQLLIAIHHLCVDGVSWRILVEDLESALGSLAEGALPALPPEARRFDEWIAEMPGIAAREGGAEYWRAIAAERSAAETLLLTTPAPDESDVRRVEFRLSPEATARLTGELPRRLGLTIHEVMTGAFSHALSRWRGARTVTFDVETHGRHGYDDLFRTVGWFTSIHPVVLTGDRSVAPEVYLSQVGPALRSVPDGGVGFGACRDFSTDASVRDALRSVAPALVCFNYYGQADQLGSTGVFRMSDRPIPREHSARCERVYAVEAYAIVHEGRLRAGLTWVPSLADGVDENAVHALVDRTREILGELAADPSDGPAKARPPSAPGREIVPVTPQQRGLLLDALAHQHSGRYVEQLHWAWNGPLDFERFARAWQVVVDRNAALRMAFDWSSDPVVVVADDVDVRVRRTALGAAEREDLLVEDRRLGFDLAEPGLIRVTVVDEGDDQHRVLLTFHHAVLDGWSVSLLIQEFYRAYARQGRLDGPAVPDARDYARWIERCDTAPARDFWRRAIPAGPLATAPGLPGDMTGESGYGRVERRVDAADAERLRSWAAASAATESGALHTAWALLLRRCASEPGSVRVSFGVTVSGRGIPLEGAEHIPGLLMNSLPLGLDVDPDTPVRELLTRAREAAFDMTSYEWTSTGQIHEWSGRPTGEPLVESIVVVENYPRTSRGLDQELRAAGVTVGLPEARGSETAFPVALLAHRDADGNLVLTLVHDRARLADTEAVRLADVLERLLCGLPAQDEGAVVGDVLDGVPEEWLPHVCVDRVPAGTLGSGAASADWPDGPGADAAVEVVRGLWMTFFDVDDVTPDAHFFAMGGHSLSAMRFLRELSDRTGRTPRLDDLLANPRAGQLAAFLAGPSGPDPDVGSVLVPLRSGRADAATVFLVHPPGGQVACYAQLAQCYDGPETIVGIRDPRVDDPRPEYLSTEELADRYLEALHPVLREGRRVVLGGFSGGGVVAYEMARRIARDGGVAPRVVMVDAGAPDGDLTDAEAEGSFVRRLRLLADGDEQTEAADGDSGSENVPEYLDELAQIAEWLRGAGGGDPVALMRETVEAVQRYRPPLYDGPVTVLRARDTDFGAGTEYDESDRYHARLGLGWEAHCSDLAIRVVPGNHVTMLVDENVAALARVLSTVVGD</sequence>
<dbReference type="PANTHER" id="PTHR45527">
    <property type="entry name" value="NONRIBOSOMAL PEPTIDE SYNTHETASE"/>
    <property type="match status" value="1"/>
</dbReference>
<dbReference type="SUPFAM" id="SSF56801">
    <property type="entry name" value="Acetyl-CoA synthetase-like"/>
    <property type="match status" value="1"/>
</dbReference>
<keyword evidence="3" id="KW-0597">Phosphoprotein</keyword>
<feature type="domain" description="Carrier" evidence="5">
    <location>
        <begin position="996"/>
        <end position="1068"/>
    </location>
</feature>
<dbReference type="Gene3D" id="3.30.559.10">
    <property type="entry name" value="Chloramphenicol acetyltransferase-like domain"/>
    <property type="match status" value="3"/>
</dbReference>
<dbReference type="InterPro" id="IPR006162">
    <property type="entry name" value="Ppantetheine_attach_site"/>
</dbReference>
<dbReference type="PROSITE" id="PS00455">
    <property type="entry name" value="AMP_BINDING"/>
    <property type="match status" value="1"/>
</dbReference>
<feature type="region of interest" description="Disordered" evidence="4">
    <location>
        <begin position="1067"/>
        <end position="1090"/>
    </location>
</feature>
<dbReference type="Gene3D" id="3.40.50.1820">
    <property type="entry name" value="alpha/beta hydrolase"/>
    <property type="match status" value="1"/>
</dbReference>
<evidence type="ECO:0000313" key="6">
    <source>
        <dbReference type="EMBL" id="MBE1456930.1"/>
    </source>
</evidence>
<dbReference type="InterPro" id="IPR023213">
    <property type="entry name" value="CAT-like_dom_sf"/>
</dbReference>
<evidence type="ECO:0000259" key="5">
    <source>
        <dbReference type="PROSITE" id="PS50075"/>
    </source>
</evidence>
<name>A0ABR9HDQ5_9ACTN</name>
<dbReference type="PROSITE" id="PS50075">
    <property type="entry name" value="CARRIER"/>
    <property type="match status" value="2"/>
</dbReference>
<dbReference type="InterPro" id="IPR029058">
    <property type="entry name" value="AB_hydrolase_fold"/>
</dbReference>
<dbReference type="RefSeq" id="WP_191272753.1">
    <property type="nucleotide sequence ID" value="NZ_BMXJ01000006.1"/>
</dbReference>
<evidence type="ECO:0000256" key="4">
    <source>
        <dbReference type="SAM" id="MobiDB-lite"/>
    </source>
</evidence>
<dbReference type="InterPro" id="IPR020806">
    <property type="entry name" value="PKS_PP-bd"/>
</dbReference>
<proteinExistence type="predicted"/>
<dbReference type="Gene3D" id="2.30.38.10">
    <property type="entry name" value="Luciferase, Domain 3"/>
    <property type="match status" value="1"/>
</dbReference>
<dbReference type="InterPro" id="IPR000873">
    <property type="entry name" value="AMP-dep_synth/lig_dom"/>
</dbReference>
<dbReference type="Gene3D" id="3.40.50.980">
    <property type="match status" value="2"/>
</dbReference>
<dbReference type="InterPro" id="IPR001031">
    <property type="entry name" value="Thioesterase"/>
</dbReference>
<keyword evidence="7" id="KW-1185">Reference proteome</keyword>
<dbReference type="InterPro" id="IPR036736">
    <property type="entry name" value="ACP-like_sf"/>
</dbReference>
<dbReference type="Gene3D" id="3.30.559.30">
    <property type="entry name" value="Nonribosomal peptide synthetase, condensation domain"/>
    <property type="match status" value="3"/>
</dbReference>
<dbReference type="InterPro" id="IPR001242">
    <property type="entry name" value="Condensation_dom"/>
</dbReference>
<dbReference type="SMART" id="SM00823">
    <property type="entry name" value="PKS_PP"/>
    <property type="match status" value="2"/>
</dbReference>
<dbReference type="PROSITE" id="PS00012">
    <property type="entry name" value="PHOSPHOPANTETHEINE"/>
    <property type="match status" value="1"/>
</dbReference>
<dbReference type="Pfam" id="PF00975">
    <property type="entry name" value="Thioesterase"/>
    <property type="match status" value="1"/>
</dbReference>
<dbReference type="CDD" id="cd05930">
    <property type="entry name" value="A_NRPS"/>
    <property type="match status" value="1"/>
</dbReference>
<feature type="region of interest" description="Disordered" evidence="4">
    <location>
        <begin position="1"/>
        <end position="23"/>
    </location>
</feature>
<feature type="region of interest" description="Disordered" evidence="4">
    <location>
        <begin position="959"/>
        <end position="999"/>
    </location>
</feature>
<evidence type="ECO:0000313" key="7">
    <source>
        <dbReference type="Proteomes" id="UP000598217"/>
    </source>
</evidence>
<keyword evidence="2" id="KW-0596">Phosphopantetheine</keyword>
<dbReference type="SUPFAM" id="SSF47336">
    <property type="entry name" value="ACP-like"/>
    <property type="match status" value="2"/>
</dbReference>
<dbReference type="Pfam" id="PF00668">
    <property type="entry name" value="Condensation"/>
    <property type="match status" value="3"/>
</dbReference>
<gene>
    <name evidence="6" type="ORF">H4W79_001144</name>
</gene>
<evidence type="ECO:0000256" key="2">
    <source>
        <dbReference type="ARBA" id="ARBA00022450"/>
    </source>
</evidence>
<dbReference type="Gene3D" id="3.30.300.30">
    <property type="match status" value="1"/>
</dbReference>
<dbReference type="Gene3D" id="1.10.1200.10">
    <property type="entry name" value="ACP-like"/>
    <property type="match status" value="2"/>
</dbReference>
<dbReference type="InterPro" id="IPR025110">
    <property type="entry name" value="AMP-bd_C"/>
</dbReference>
<dbReference type="InterPro" id="IPR010071">
    <property type="entry name" value="AA_adenyl_dom"/>
</dbReference>
<evidence type="ECO:0000256" key="3">
    <source>
        <dbReference type="ARBA" id="ARBA00022553"/>
    </source>
</evidence>
<evidence type="ECO:0000256" key="1">
    <source>
        <dbReference type="ARBA" id="ARBA00001957"/>
    </source>
</evidence>
<dbReference type="InterPro" id="IPR009081">
    <property type="entry name" value="PP-bd_ACP"/>
</dbReference>
<dbReference type="Pfam" id="PF13193">
    <property type="entry name" value="AMP-binding_C"/>
    <property type="match status" value="1"/>
</dbReference>
<dbReference type="EMBL" id="JADBDY010000001">
    <property type="protein sequence ID" value="MBE1456930.1"/>
    <property type="molecule type" value="Genomic_DNA"/>
</dbReference>
<dbReference type="SUPFAM" id="SSF53474">
    <property type="entry name" value="alpha/beta-Hydrolases"/>
    <property type="match status" value="1"/>
</dbReference>
<dbReference type="SMART" id="SM00824">
    <property type="entry name" value="PKS_TE"/>
    <property type="match status" value="1"/>
</dbReference>
<organism evidence="6 7">
    <name type="scientific">Nocardiopsis terrae</name>
    <dbReference type="NCBI Taxonomy" id="372655"/>
    <lineage>
        <taxon>Bacteria</taxon>
        <taxon>Bacillati</taxon>
        <taxon>Actinomycetota</taxon>
        <taxon>Actinomycetes</taxon>
        <taxon>Streptosporangiales</taxon>
        <taxon>Nocardiopsidaceae</taxon>
        <taxon>Nocardiopsis</taxon>
    </lineage>
</organism>
<dbReference type="InterPro" id="IPR020802">
    <property type="entry name" value="TesA-like"/>
</dbReference>